<accession>A0AAW2GQT8</accession>
<proteinExistence type="predicted"/>
<comment type="caution">
    <text evidence="1">The sequence shown here is derived from an EMBL/GenBank/DDBJ whole genome shotgun (WGS) entry which is preliminary data.</text>
</comment>
<dbReference type="EMBL" id="JADYXP020000002">
    <property type="protein sequence ID" value="KAL0129597.1"/>
    <property type="molecule type" value="Genomic_DNA"/>
</dbReference>
<evidence type="ECO:0000313" key="1">
    <source>
        <dbReference type="EMBL" id="KAL0129597.1"/>
    </source>
</evidence>
<keyword evidence="2" id="KW-1185">Reference proteome</keyword>
<name>A0AAW2GQT8_9HYME</name>
<evidence type="ECO:0000313" key="2">
    <source>
        <dbReference type="Proteomes" id="UP001430953"/>
    </source>
</evidence>
<reference evidence="1 2" key="1">
    <citation type="submission" date="2023-03" db="EMBL/GenBank/DDBJ databases">
        <title>High recombination rates correlate with genetic variation in Cardiocondyla obscurior ants.</title>
        <authorList>
            <person name="Errbii M."/>
        </authorList>
    </citation>
    <scope>NUCLEOTIDE SEQUENCE [LARGE SCALE GENOMIC DNA]</scope>
    <source>
        <strain evidence="1">Alpha-2009</strain>
        <tissue evidence="1">Whole body</tissue>
    </source>
</reference>
<protein>
    <submittedName>
        <fullName evidence="1">Uncharacterized protein</fullName>
    </submittedName>
</protein>
<gene>
    <name evidence="1" type="ORF">PUN28_001698</name>
</gene>
<dbReference type="AlphaFoldDB" id="A0AAW2GQT8"/>
<organism evidence="1 2">
    <name type="scientific">Cardiocondyla obscurior</name>
    <dbReference type="NCBI Taxonomy" id="286306"/>
    <lineage>
        <taxon>Eukaryota</taxon>
        <taxon>Metazoa</taxon>
        <taxon>Ecdysozoa</taxon>
        <taxon>Arthropoda</taxon>
        <taxon>Hexapoda</taxon>
        <taxon>Insecta</taxon>
        <taxon>Pterygota</taxon>
        <taxon>Neoptera</taxon>
        <taxon>Endopterygota</taxon>
        <taxon>Hymenoptera</taxon>
        <taxon>Apocrita</taxon>
        <taxon>Aculeata</taxon>
        <taxon>Formicoidea</taxon>
        <taxon>Formicidae</taxon>
        <taxon>Myrmicinae</taxon>
        <taxon>Cardiocondyla</taxon>
    </lineage>
</organism>
<dbReference type="Proteomes" id="UP001430953">
    <property type="component" value="Unassembled WGS sequence"/>
</dbReference>
<sequence length="58" mass="6762">MEYFSVKYRSEIEEYKLRDKSNNSLIISIITDVALDHDIILLSSLPSLTIILHHTQMI</sequence>